<gene>
    <name evidence="2" type="ORF">GA0070620_0877</name>
</gene>
<name>A0A1C3MYK5_9ACTN</name>
<dbReference type="PROSITE" id="PS51257">
    <property type="entry name" value="PROKAR_LIPOPROTEIN"/>
    <property type="match status" value="1"/>
</dbReference>
<keyword evidence="1" id="KW-0732">Signal</keyword>
<reference evidence="3" key="1">
    <citation type="submission" date="2016-06" db="EMBL/GenBank/DDBJ databases">
        <authorList>
            <person name="Varghese N."/>
        </authorList>
    </citation>
    <scope>NUCLEOTIDE SEQUENCE [LARGE SCALE GENOMIC DNA]</scope>
    <source>
        <strain evidence="3">DSM 45344</strain>
    </source>
</reference>
<dbReference type="AlphaFoldDB" id="A0A1C3MYK5"/>
<dbReference type="RefSeq" id="WP_231922226.1">
    <property type="nucleotide sequence ID" value="NZ_JBHRWG010000007.1"/>
</dbReference>
<sequence length="493" mass="52070">MRKCLSIVLIVAMLLATAACRGGSPADPGGEDPYSEAALRYGMAPVPHPDVTFQPDVVLVGGGGRSIRSVTADGLTWRLDGKAKHADDLAVGKVMFVTGRGVGRVLHLDRDGGDLLVTVGPVTLTEVIRDGTFEKKGITLDNPVVYQAGEPLWAETEEAEAATPSPTGRFGKSAPVRLAPAAPPVRPVQPPPTRAQEVQTVAASFSTGVSFSDGAEVSYHYDRDGTRLIGRVALTFKSPSADFHLDIRGGTLRRAELEITGGFGIRMSFDTAIKNGQNIRAVLPIPVEAAFPIGTVLGVPLTLTIGQTLKVTTAFGAKLGSMKGSGEFSLAGKLGYGYRNNVWGPTMVTDVKRKSSITESLHGVPVGVMGLLVEHRVKFDVGFNAFVFKAGVYFEVSTAYGTTMGSALGAVGTLGSHFVECRGVGLGVWARYGLGYSILQPVVDVINKFLSLIKVKPINAENRLGPPPYKIWNKEEIDPPGTKLCGTPQGSGD</sequence>
<feature type="signal peptide" evidence="1">
    <location>
        <begin position="1"/>
        <end position="18"/>
    </location>
</feature>
<dbReference type="Proteomes" id="UP000199393">
    <property type="component" value="Chromosome I"/>
</dbReference>
<protein>
    <submittedName>
        <fullName evidence="2">Uncharacterized protein</fullName>
    </submittedName>
</protein>
<organism evidence="2 3">
    <name type="scientific">Micromonospora krabiensis</name>
    <dbReference type="NCBI Taxonomy" id="307121"/>
    <lineage>
        <taxon>Bacteria</taxon>
        <taxon>Bacillati</taxon>
        <taxon>Actinomycetota</taxon>
        <taxon>Actinomycetes</taxon>
        <taxon>Micromonosporales</taxon>
        <taxon>Micromonosporaceae</taxon>
        <taxon>Micromonospora</taxon>
    </lineage>
</organism>
<evidence type="ECO:0000313" key="2">
    <source>
        <dbReference type="EMBL" id="SBV25401.1"/>
    </source>
</evidence>
<dbReference type="PATRIC" id="fig|307121.4.peg.903"/>
<evidence type="ECO:0000313" key="3">
    <source>
        <dbReference type="Proteomes" id="UP000199393"/>
    </source>
</evidence>
<feature type="chain" id="PRO_5038477007" evidence="1">
    <location>
        <begin position="19"/>
        <end position="493"/>
    </location>
</feature>
<evidence type="ECO:0000256" key="1">
    <source>
        <dbReference type="SAM" id="SignalP"/>
    </source>
</evidence>
<dbReference type="EMBL" id="LT598496">
    <property type="protein sequence ID" value="SBV25401.1"/>
    <property type="molecule type" value="Genomic_DNA"/>
</dbReference>
<proteinExistence type="predicted"/>
<accession>A0A1C3MYK5</accession>
<keyword evidence="3" id="KW-1185">Reference proteome</keyword>